<evidence type="ECO:0000259" key="2">
    <source>
        <dbReference type="PROSITE" id="PS50158"/>
    </source>
</evidence>
<dbReference type="Pfam" id="PF22936">
    <property type="entry name" value="Pol_BBD"/>
    <property type="match status" value="1"/>
</dbReference>
<dbReference type="EMBL" id="JBBNAF010000003">
    <property type="protein sequence ID" value="KAK9160690.1"/>
    <property type="molecule type" value="Genomic_DNA"/>
</dbReference>
<dbReference type="InterPro" id="IPR001878">
    <property type="entry name" value="Znf_CCHC"/>
</dbReference>
<keyword evidence="1" id="KW-0862">Zinc</keyword>
<keyword evidence="1" id="KW-0863">Zinc-finger</keyword>
<dbReference type="PROSITE" id="PS50158">
    <property type="entry name" value="ZF_CCHC"/>
    <property type="match status" value="1"/>
</dbReference>
<dbReference type="Gene3D" id="4.10.60.10">
    <property type="entry name" value="Zinc finger, CCHC-type"/>
    <property type="match status" value="1"/>
</dbReference>
<reference evidence="3 4" key="1">
    <citation type="submission" date="2024-01" db="EMBL/GenBank/DDBJ databases">
        <title>Genome assemblies of Stephania.</title>
        <authorList>
            <person name="Yang L."/>
        </authorList>
    </citation>
    <scope>NUCLEOTIDE SEQUENCE [LARGE SCALE GENOMIC DNA]</scope>
    <source>
        <strain evidence="3">YNDBR</strain>
        <tissue evidence="3">Leaf</tissue>
    </source>
</reference>
<proteinExistence type="predicted"/>
<dbReference type="InterPro" id="IPR054722">
    <property type="entry name" value="PolX-like_BBD"/>
</dbReference>
<keyword evidence="4" id="KW-1185">Reference proteome</keyword>
<accession>A0AAP0PZ13</accession>
<dbReference type="PANTHER" id="PTHR47592:SF27">
    <property type="entry name" value="OS08G0421700 PROTEIN"/>
    <property type="match status" value="1"/>
</dbReference>
<dbReference type="SUPFAM" id="SSF57756">
    <property type="entry name" value="Retrovirus zinc finger-like domains"/>
    <property type="match status" value="1"/>
</dbReference>
<evidence type="ECO:0000256" key="1">
    <source>
        <dbReference type="PROSITE-ProRule" id="PRU00047"/>
    </source>
</evidence>
<organism evidence="3 4">
    <name type="scientific">Stephania yunnanensis</name>
    <dbReference type="NCBI Taxonomy" id="152371"/>
    <lineage>
        <taxon>Eukaryota</taxon>
        <taxon>Viridiplantae</taxon>
        <taxon>Streptophyta</taxon>
        <taxon>Embryophyta</taxon>
        <taxon>Tracheophyta</taxon>
        <taxon>Spermatophyta</taxon>
        <taxon>Magnoliopsida</taxon>
        <taxon>Ranunculales</taxon>
        <taxon>Menispermaceae</taxon>
        <taxon>Menispermoideae</taxon>
        <taxon>Cissampelideae</taxon>
        <taxon>Stephania</taxon>
    </lineage>
</organism>
<dbReference type="AlphaFoldDB" id="A0AAP0PZ13"/>
<dbReference type="GO" id="GO:0003676">
    <property type="term" value="F:nucleic acid binding"/>
    <property type="evidence" value="ECO:0007669"/>
    <property type="project" value="InterPro"/>
</dbReference>
<dbReference type="InterPro" id="IPR036875">
    <property type="entry name" value="Znf_CCHC_sf"/>
</dbReference>
<protein>
    <recommendedName>
        <fullName evidence="2">CCHC-type domain-containing protein</fullName>
    </recommendedName>
</protein>
<evidence type="ECO:0000313" key="4">
    <source>
        <dbReference type="Proteomes" id="UP001420932"/>
    </source>
</evidence>
<dbReference type="PANTHER" id="PTHR47592">
    <property type="entry name" value="PBF68 PROTEIN"/>
    <property type="match status" value="1"/>
</dbReference>
<keyword evidence="1" id="KW-0479">Metal-binding</keyword>
<dbReference type="Proteomes" id="UP001420932">
    <property type="component" value="Unassembled WGS sequence"/>
</dbReference>
<dbReference type="GO" id="GO:0008270">
    <property type="term" value="F:zinc ion binding"/>
    <property type="evidence" value="ECO:0007669"/>
    <property type="project" value="UniProtKB-KW"/>
</dbReference>
<feature type="domain" description="CCHC-type" evidence="2">
    <location>
        <begin position="67"/>
        <end position="80"/>
    </location>
</feature>
<comment type="caution">
    <text evidence="3">The sequence shown here is derived from an EMBL/GenBank/DDBJ whole genome shotgun (WGS) entry which is preliminary data.</text>
</comment>
<gene>
    <name evidence="3" type="ORF">Syun_007031</name>
</gene>
<evidence type="ECO:0000313" key="3">
    <source>
        <dbReference type="EMBL" id="KAK9160690.1"/>
    </source>
</evidence>
<name>A0AAP0PZ13_9MAGN</name>
<sequence length="232" mass="26459">MRLEDLIVRLRIKEDNKKNDNKNGDFPNETNANLLGGQIIKSSKKMKHSSDESNQFKGRANKFISSCFICKKHGHEAKDCNKWKRNKTQSKAHGGGHANFIEDELSKDVSNLNLFAVVFEANMVDNPQEWYIDIGATKHVCADKNMFSSYTLISGRNLFMSNSATLKIIGVGKVMLKMTSGKELTLNEVLHVLDIRKNLLFGSYLAKMDSKWFLNLISLYYLRIVYLWARGT</sequence>